<evidence type="ECO:0000256" key="3">
    <source>
        <dbReference type="ARBA" id="ARBA00022840"/>
    </source>
</evidence>
<keyword evidence="2 5" id="KW-0547">Nucleotide-binding</keyword>
<keyword evidence="3 5" id="KW-0067">ATP-binding</keyword>
<proteinExistence type="inferred from homology"/>
<dbReference type="CDD" id="cd02022">
    <property type="entry name" value="DPCK"/>
    <property type="match status" value="1"/>
</dbReference>
<dbReference type="Gene3D" id="3.40.50.300">
    <property type="entry name" value="P-loop containing nucleotide triphosphate hydrolases"/>
    <property type="match status" value="1"/>
</dbReference>
<comment type="subcellular location">
    <subcellularLocation>
        <location evidence="5">Cytoplasm</location>
    </subcellularLocation>
</comment>
<dbReference type="InterPro" id="IPR001977">
    <property type="entry name" value="Depp_CoAkinase"/>
</dbReference>
<reference evidence="7 8" key="1">
    <citation type="journal article" date="2000" name="Mar. Ecol. Prog. Ser.">
        <title>Phylogenetic characterization of endosymbionts in three hydrothermal vent mussels: influence on host distributions.</title>
        <authorList>
            <person name="Fujiwara Y."/>
            <person name="Takai K."/>
            <person name="Uematsu K."/>
            <person name="Tsuchida S."/>
            <person name="Hunt J.C."/>
            <person name="Hashimoto J."/>
        </authorList>
    </citation>
    <scope>NUCLEOTIDE SEQUENCE [LARGE SCALE GENOMIC DNA]</scope>
    <source>
        <strain evidence="7 8">Myojin Knoll</strain>
    </source>
</reference>
<evidence type="ECO:0000256" key="4">
    <source>
        <dbReference type="ARBA" id="ARBA00022993"/>
    </source>
</evidence>
<dbReference type="GO" id="GO:0005737">
    <property type="term" value="C:cytoplasm"/>
    <property type="evidence" value="ECO:0007669"/>
    <property type="project" value="UniProtKB-SubCell"/>
</dbReference>
<dbReference type="PANTHER" id="PTHR10695:SF46">
    <property type="entry name" value="BIFUNCTIONAL COENZYME A SYNTHASE-RELATED"/>
    <property type="match status" value="1"/>
</dbReference>
<comment type="similarity">
    <text evidence="1 5">Belongs to the CoaE family.</text>
</comment>
<dbReference type="STRING" id="1303921.BSEPE_0093"/>
<accession>A0A0P0UQ43</accession>
<evidence type="ECO:0000256" key="6">
    <source>
        <dbReference type="NCBIfam" id="TIGR00152"/>
    </source>
</evidence>
<dbReference type="GO" id="GO:0005524">
    <property type="term" value="F:ATP binding"/>
    <property type="evidence" value="ECO:0007669"/>
    <property type="project" value="UniProtKB-UniRule"/>
</dbReference>
<dbReference type="EMBL" id="AP013042">
    <property type="protein sequence ID" value="BAS67117.1"/>
    <property type="molecule type" value="Genomic_DNA"/>
</dbReference>
<evidence type="ECO:0000313" key="7">
    <source>
        <dbReference type="EMBL" id="BAS67117.1"/>
    </source>
</evidence>
<dbReference type="PROSITE" id="PS51219">
    <property type="entry name" value="DPCK"/>
    <property type="match status" value="1"/>
</dbReference>
<evidence type="ECO:0000256" key="1">
    <source>
        <dbReference type="ARBA" id="ARBA00009018"/>
    </source>
</evidence>
<dbReference type="GO" id="GO:0015937">
    <property type="term" value="P:coenzyme A biosynthetic process"/>
    <property type="evidence" value="ECO:0007669"/>
    <property type="project" value="UniProtKB-UniRule"/>
</dbReference>
<keyword evidence="5 7" id="KW-0418">Kinase</keyword>
<sequence>MLMTTQRIALTGGIACGKSQFGDFLEALGADIIRLDDLSQEITTPNSEGLKELTAAFGENILRQDGCLNRKMLRNILLNSEDDKAQIERILHPKILKKMQGLQEKSKKQVVIVEIPLLFEKKLAYLFDSVIIITCDDGKQLKRLKNRANIDEKTAKQMISIQISQKNKIKIAKLMKNYTVENNGSIYDLKQQAEQLYNQLINL</sequence>
<dbReference type="OrthoDB" id="9812943at2"/>
<protein>
    <recommendedName>
        <fullName evidence="5 6">Dephospho-CoA kinase</fullName>
        <ecNumber evidence="5 6">2.7.1.24</ecNumber>
    </recommendedName>
    <alternativeName>
        <fullName evidence="5">Dephosphocoenzyme A kinase</fullName>
    </alternativeName>
</protein>
<dbReference type="Pfam" id="PF01121">
    <property type="entry name" value="CoaE"/>
    <property type="match status" value="1"/>
</dbReference>
<comment type="pathway">
    <text evidence="5">Cofactor biosynthesis; coenzyme A biosynthesis; CoA from (R)-pantothenate: step 5/5.</text>
</comment>
<reference evidence="7 8" key="2">
    <citation type="journal article" date="2016" name="ISME J.">
        <title>Heterogeneous composition of key metabolic gene clusters in a vent mussel symbiont population.</title>
        <authorList>
            <person name="Ikuta T."/>
            <person name="Takaki Y."/>
            <person name="Nagai Y."/>
            <person name="Shimamura S."/>
            <person name="Tsuda M."/>
            <person name="Kawagucci S."/>
            <person name="Aoki Y."/>
            <person name="Inoue K."/>
            <person name="Teruya M."/>
            <person name="Satou K."/>
            <person name="Teruya K."/>
            <person name="Shimoji M."/>
            <person name="Tamotsu H."/>
            <person name="Hirano T."/>
            <person name="Maruyama T."/>
            <person name="Yoshida T."/>
        </authorList>
    </citation>
    <scope>NUCLEOTIDE SEQUENCE [LARGE SCALE GENOMIC DNA]</scope>
    <source>
        <strain evidence="7 8">Myojin Knoll</strain>
    </source>
</reference>
<dbReference type="GO" id="GO:0004140">
    <property type="term" value="F:dephospho-CoA kinase activity"/>
    <property type="evidence" value="ECO:0007669"/>
    <property type="project" value="UniProtKB-UniRule"/>
</dbReference>
<name>A0A0P0UQ43_9GAMM</name>
<gene>
    <name evidence="5 7" type="primary">coaE</name>
    <name evidence="7" type="ORF">BSEPE_0093</name>
</gene>
<dbReference type="EC" id="2.7.1.24" evidence="5 6"/>
<keyword evidence="5 7" id="KW-0808">Transferase</keyword>
<dbReference type="KEGG" id="ebh:BSEPE_0093"/>
<dbReference type="PANTHER" id="PTHR10695">
    <property type="entry name" value="DEPHOSPHO-COA KINASE-RELATED"/>
    <property type="match status" value="1"/>
</dbReference>
<dbReference type="AlphaFoldDB" id="A0A0P0UQ43"/>
<dbReference type="InterPro" id="IPR027417">
    <property type="entry name" value="P-loop_NTPase"/>
</dbReference>
<comment type="function">
    <text evidence="5">Catalyzes the phosphorylation of the 3'-hydroxyl group of dephosphocoenzyme A to form coenzyme A.</text>
</comment>
<dbReference type="SUPFAM" id="SSF52540">
    <property type="entry name" value="P-loop containing nucleoside triphosphate hydrolases"/>
    <property type="match status" value="1"/>
</dbReference>
<keyword evidence="8" id="KW-1185">Reference proteome</keyword>
<feature type="binding site" evidence="5">
    <location>
        <begin position="15"/>
        <end position="20"/>
    </location>
    <ligand>
        <name>ATP</name>
        <dbReference type="ChEBI" id="CHEBI:30616"/>
    </ligand>
</feature>
<evidence type="ECO:0000256" key="5">
    <source>
        <dbReference type="HAMAP-Rule" id="MF_00376"/>
    </source>
</evidence>
<evidence type="ECO:0000313" key="8">
    <source>
        <dbReference type="Proteomes" id="UP000067399"/>
    </source>
</evidence>
<keyword evidence="5" id="KW-0963">Cytoplasm</keyword>
<dbReference type="NCBIfam" id="TIGR00152">
    <property type="entry name" value="dephospho-CoA kinase"/>
    <property type="match status" value="1"/>
</dbReference>
<dbReference type="Proteomes" id="UP000067399">
    <property type="component" value="Chromosome"/>
</dbReference>
<evidence type="ECO:0000256" key="2">
    <source>
        <dbReference type="ARBA" id="ARBA00022741"/>
    </source>
</evidence>
<organism evidence="7 8">
    <name type="scientific">endosymbiont of Bathymodiolus septemdierum str. Myojin knoll</name>
    <dbReference type="NCBI Taxonomy" id="1303921"/>
    <lineage>
        <taxon>Bacteria</taxon>
        <taxon>Pseudomonadati</taxon>
        <taxon>Pseudomonadota</taxon>
        <taxon>Gammaproteobacteria</taxon>
        <taxon>sulfur-oxidizing symbionts</taxon>
    </lineage>
</organism>
<comment type="catalytic activity">
    <reaction evidence="5">
        <text>3'-dephospho-CoA + ATP = ADP + CoA + H(+)</text>
        <dbReference type="Rhea" id="RHEA:18245"/>
        <dbReference type="ChEBI" id="CHEBI:15378"/>
        <dbReference type="ChEBI" id="CHEBI:30616"/>
        <dbReference type="ChEBI" id="CHEBI:57287"/>
        <dbReference type="ChEBI" id="CHEBI:57328"/>
        <dbReference type="ChEBI" id="CHEBI:456216"/>
        <dbReference type="EC" id="2.7.1.24"/>
    </reaction>
</comment>
<dbReference type="UniPathway" id="UPA00241">
    <property type="reaction ID" value="UER00356"/>
</dbReference>
<keyword evidence="4 5" id="KW-0173">Coenzyme A biosynthesis</keyword>
<dbReference type="HAMAP" id="MF_00376">
    <property type="entry name" value="Dephospho_CoA_kinase"/>
    <property type="match status" value="1"/>
</dbReference>